<dbReference type="AlphaFoldDB" id="A0A9Q9STW8"/>
<proteinExistence type="predicted"/>
<reference evidence="1" key="2">
    <citation type="submission" date="2022-10" db="EMBL/GenBank/DDBJ databases">
        <authorList>
            <person name="Ngo T.-E."/>
        </authorList>
    </citation>
    <scope>NUCLEOTIDE SEQUENCE</scope>
    <source>
        <strain evidence="1">JHB</strain>
    </source>
</reference>
<sequence length="65" mass="7221">MNNSTSSTPKRPTLQLKDVTTLVGWAVGSTWMNFTPNVGRVGCWFNLDEFHTTGITAVMGFWANK</sequence>
<evidence type="ECO:0000313" key="1">
    <source>
        <dbReference type="EMBL" id="WAN69570.1"/>
    </source>
</evidence>
<protein>
    <submittedName>
        <fullName evidence="1">Uncharacterized protein</fullName>
    </submittedName>
</protein>
<reference evidence="1" key="1">
    <citation type="journal article" date="2017" name="Proc. Natl. Acad. Sci. U.S.A.">
        <title>Comparative genomics uncovers the prolific and distinctive metabolic potential of the cyanobacterial genus Moorea.</title>
        <authorList>
            <person name="Leao T."/>
            <person name="Castelao G."/>
            <person name="Korobeynikov A."/>
            <person name="Monroe E.A."/>
            <person name="Podell S."/>
            <person name="Glukhov E."/>
            <person name="Allen E.E."/>
            <person name="Gerwick W.H."/>
            <person name="Gerwick L."/>
        </authorList>
    </citation>
    <scope>NUCLEOTIDE SEQUENCE</scope>
    <source>
        <strain evidence="1">JHB</strain>
    </source>
</reference>
<dbReference type="Proteomes" id="UP000176944">
    <property type="component" value="Chromosome"/>
</dbReference>
<organism evidence="1">
    <name type="scientific">Moorena producens (strain JHB)</name>
    <dbReference type="NCBI Taxonomy" id="1454205"/>
    <lineage>
        <taxon>Bacteria</taxon>
        <taxon>Bacillati</taxon>
        <taxon>Cyanobacteriota</taxon>
        <taxon>Cyanophyceae</taxon>
        <taxon>Coleofasciculales</taxon>
        <taxon>Coleofasciculaceae</taxon>
        <taxon>Moorena</taxon>
    </lineage>
</organism>
<gene>
    <name evidence="1" type="ORF">BJP36_36390</name>
</gene>
<dbReference type="EMBL" id="CP017708">
    <property type="protein sequence ID" value="WAN69570.1"/>
    <property type="molecule type" value="Genomic_DNA"/>
</dbReference>
<name>A0A9Q9STW8_MOOP1</name>
<accession>A0A9Q9STW8</accession>